<dbReference type="InterPro" id="IPR013103">
    <property type="entry name" value="RVT_2"/>
</dbReference>
<feature type="compositionally biased region" description="Polar residues" evidence="1">
    <location>
        <begin position="348"/>
        <end position="372"/>
    </location>
</feature>
<feature type="region of interest" description="Disordered" evidence="1">
    <location>
        <begin position="346"/>
        <end position="373"/>
    </location>
</feature>
<organism evidence="3">
    <name type="scientific">Tanacetum cinerariifolium</name>
    <name type="common">Dalmatian daisy</name>
    <name type="synonym">Chrysanthemum cinerariifolium</name>
    <dbReference type="NCBI Taxonomy" id="118510"/>
    <lineage>
        <taxon>Eukaryota</taxon>
        <taxon>Viridiplantae</taxon>
        <taxon>Streptophyta</taxon>
        <taxon>Embryophyta</taxon>
        <taxon>Tracheophyta</taxon>
        <taxon>Spermatophyta</taxon>
        <taxon>Magnoliopsida</taxon>
        <taxon>eudicotyledons</taxon>
        <taxon>Gunneridae</taxon>
        <taxon>Pentapetalae</taxon>
        <taxon>asterids</taxon>
        <taxon>campanulids</taxon>
        <taxon>Asterales</taxon>
        <taxon>Asteraceae</taxon>
        <taxon>Asteroideae</taxon>
        <taxon>Anthemideae</taxon>
        <taxon>Anthemidinae</taxon>
        <taxon>Tanacetum</taxon>
    </lineage>
</organism>
<dbReference type="PANTHER" id="PTHR11439">
    <property type="entry name" value="GAG-POL-RELATED RETROTRANSPOSON"/>
    <property type="match status" value="1"/>
</dbReference>
<dbReference type="PANTHER" id="PTHR11439:SF483">
    <property type="entry name" value="PEPTIDE SYNTHASE GLIP-LIKE, PUTATIVE (AFU_ORTHOLOGUE AFUA_3G12920)-RELATED"/>
    <property type="match status" value="1"/>
</dbReference>
<gene>
    <name evidence="3" type="ORF">Tci_019132</name>
</gene>
<feature type="region of interest" description="Disordered" evidence="1">
    <location>
        <begin position="264"/>
        <end position="294"/>
    </location>
</feature>
<dbReference type="AlphaFoldDB" id="A0A6L2KH07"/>
<feature type="region of interest" description="Disordered" evidence="1">
    <location>
        <begin position="225"/>
        <end position="249"/>
    </location>
</feature>
<proteinExistence type="predicted"/>
<dbReference type="Pfam" id="PF07727">
    <property type="entry name" value="RVT_2"/>
    <property type="match status" value="1"/>
</dbReference>
<name>A0A6L2KH07_TANCI</name>
<comment type="caution">
    <text evidence="3">The sequence shown here is derived from an EMBL/GenBank/DDBJ whole genome shotgun (WGS) entry which is preliminary data.</text>
</comment>
<evidence type="ECO:0000313" key="3">
    <source>
        <dbReference type="EMBL" id="GEU47154.1"/>
    </source>
</evidence>
<feature type="compositionally biased region" description="Basic and acidic residues" evidence="1">
    <location>
        <begin position="171"/>
        <end position="190"/>
    </location>
</feature>
<feature type="compositionally biased region" description="Basic and acidic residues" evidence="1">
    <location>
        <begin position="232"/>
        <end position="248"/>
    </location>
</feature>
<reference evidence="3" key="1">
    <citation type="journal article" date="2019" name="Sci. Rep.">
        <title>Draft genome of Tanacetum cinerariifolium, the natural source of mosquito coil.</title>
        <authorList>
            <person name="Yamashiro T."/>
            <person name="Shiraishi A."/>
            <person name="Satake H."/>
            <person name="Nakayama K."/>
        </authorList>
    </citation>
    <scope>NUCLEOTIDE SEQUENCE</scope>
</reference>
<feature type="domain" description="Reverse transcriptase Ty1/copia-type" evidence="2">
    <location>
        <begin position="440"/>
        <end position="551"/>
    </location>
</feature>
<protein>
    <recommendedName>
        <fullName evidence="2">Reverse transcriptase Ty1/copia-type domain-containing protein</fullName>
    </recommendedName>
</protein>
<accession>A0A6L2KH07</accession>
<dbReference type="EMBL" id="BKCJ010002229">
    <property type="protein sequence ID" value="GEU47154.1"/>
    <property type="molecule type" value="Genomic_DNA"/>
</dbReference>
<evidence type="ECO:0000259" key="2">
    <source>
        <dbReference type="Pfam" id="PF07727"/>
    </source>
</evidence>
<dbReference type="CDD" id="cd09272">
    <property type="entry name" value="RNase_HI_RT_Ty1"/>
    <property type="match status" value="1"/>
</dbReference>
<feature type="region of interest" description="Disordered" evidence="1">
    <location>
        <begin position="151"/>
        <end position="195"/>
    </location>
</feature>
<evidence type="ECO:0000256" key="1">
    <source>
        <dbReference type="SAM" id="MobiDB-lite"/>
    </source>
</evidence>
<sequence>MRDENPIRTLRDYSKPSHKGYRNTIELPVGNNVVPLRSDTIMLVQNGCSFHGLRSENPNQHLKDFLKLADSLDLDDENRERTCLHVIVIHFTTTSITTHLLKILHHCHFIIPDPMEMKDTLPSCSNSEAQQMKQIQDKAKKSCMVNERQIQTTEEKVDTSKALDASSVDTESSRTEPKEQDTSSRSRNDAHYYGADIRPIYDEEPMAEVQTTAKIDVFAIGQQHTEQPEFNNEGKVDQNAKEHPRNSRTDSYVTKFLKKVNSRAKVPSNKTSKRNKPIEQISVPNEQERQIPKGHSQDSYIMTNVRITIPPSHNNAEENNDSMRHAHVPSQQELDLLFGPLYDEYFNAGSNPQDKQPTTNIQPTSPSPSTHTYVHAEEHNNDQAEEEHLHDDEFTNPLCAPTQEVAESSSYNIDPEMCMYALTVSTAEPKNIKEAMADSAWIELMPEELHQFDRLQAQLVAKGYAQEEGIDFEASFAPVARLEAVRIFIAYAAHKSFPIYQMDVQMAFLNGPLKEEVYVAQPDGFVDLDHPEKVYRLRKAHYGLKQAPRACFDLTAFSDVDHVGCIDSCKSTSGGIQFLGDKFVSWMSKKQNCTTMSLAEAKYVALSASLKMEIMLEPTANKLLETLWIPKILRQSTISKGNSSEERELSALKRVHFINSIVILRKEEVKEVIKEEEEGEVVTDEKVKKILEDEEDAEEDEDGENFNSFPTMEELTHHEWLLKNPRPPRRQYNQIMTYGLGPRQKPSNLNKISNFVGRVRSLKNFIGSFAYEYDFMILEDTTSIIDRHLGEIAFERPFIDKIGLVYNKEKGTVMFKQNDKKNTFKMPHTIEVFKQTRLMGLSTDSLPPSAYEENFSHRRTHYYQSLLIRDGHMQDKGDKRGISHLMRLEKEMMVDKGEVT</sequence>